<organism evidence="3 4">
    <name type="scientific">Mycolicibacterium frederiksbergense</name>
    <dbReference type="NCBI Taxonomy" id="117567"/>
    <lineage>
        <taxon>Bacteria</taxon>
        <taxon>Bacillati</taxon>
        <taxon>Actinomycetota</taxon>
        <taxon>Actinomycetes</taxon>
        <taxon>Mycobacteriales</taxon>
        <taxon>Mycobacteriaceae</taxon>
        <taxon>Mycolicibacterium</taxon>
    </lineage>
</organism>
<dbReference type="PANTHER" id="PTHR23028:SF53">
    <property type="entry name" value="ACYL_TRANSF_3 DOMAIN-CONTAINING PROTEIN"/>
    <property type="match status" value="1"/>
</dbReference>
<accession>A0A6H0RZZ1</accession>
<dbReference type="GO" id="GO:0016020">
    <property type="term" value="C:membrane"/>
    <property type="evidence" value="ECO:0007669"/>
    <property type="project" value="TreeGrafter"/>
</dbReference>
<feature type="transmembrane region" description="Helical" evidence="1">
    <location>
        <begin position="294"/>
        <end position="313"/>
    </location>
</feature>
<feature type="transmembrane region" description="Helical" evidence="1">
    <location>
        <begin position="257"/>
        <end position="282"/>
    </location>
</feature>
<dbReference type="Proteomes" id="UP000501849">
    <property type="component" value="Chromosome"/>
</dbReference>
<feature type="transmembrane region" description="Helical" evidence="1">
    <location>
        <begin position="115"/>
        <end position="134"/>
    </location>
</feature>
<feature type="transmembrane region" description="Helical" evidence="1">
    <location>
        <begin position="392"/>
        <end position="414"/>
    </location>
</feature>
<feature type="transmembrane region" description="Helical" evidence="1">
    <location>
        <begin position="212"/>
        <end position="237"/>
    </location>
</feature>
<feature type="transmembrane region" description="Helical" evidence="1">
    <location>
        <begin position="352"/>
        <end position="372"/>
    </location>
</feature>
<protein>
    <submittedName>
        <fullName evidence="3">Acyltransferase</fullName>
    </submittedName>
</protein>
<feature type="transmembrane region" description="Helical" evidence="1">
    <location>
        <begin position="319"/>
        <end position="340"/>
    </location>
</feature>
<keyword evidence="3" id="KW-0012">Acyltransferase</keyword>
<dbReference type="PANTHER" id="PTHR23028">
    <property type="entry name" value="ACETYLTRANSFERASE"/>
    <property type="match status" value="1"/>
</dbReference>
<dbReference type="RefSeq" id="WP_168141432.1">
    <property type="nucleotide sequence ID" value="NZ_CP038799.1"/>
</dbReference>
<proteinExistence type="predicted"/>
<dbReference type="InterPro" id="IPR002656">
    <property type="entry name" value="Acyl_transf_3_dom"/>
</dbReference>
<sequence length="428" mass="46349">MTDTNATRGGAGASGVPAVESQVVASSPTHTRIIGLDGIRGLGCLAVVMGHVALSYSPVTHDKAFLGVLGLALILFFVLSGFLLFLPYIRRLTKDRAKAAMPDTKQYALHRFFRVFPGYLTIFLICNFVLQVAYVQNSAIQPHGTDAGTGMITDPWELLANLTLTQTYIPEYVQTGISPAWSLTLEIAFYAVLPLLGYLLFALRKRTDVKPLVLACLAPAILLVLGLVGRLFAPLVFSATGADTVMMQNWGPTWAAVFMRSFITNADLFAYGMFAAILFVAIEQGVISVPAARRIHLLCFPLLLVSFVAALVLAVTGTVFATAGIGFVSAVFIAIVVLPLARGKDSPIARFLDLKPFHFVGVISLSVYLWHYPVLLLLGRYDLAAGDSWSGMFRNVAVVAVVTILLSTITYYAVERPGLGLVNRFRKN</sequence>
<dbReference type="KEGG" id="mfre:EXE63_07685"/>
<name>A0A6H0RZZ1_9MYCO</name>
<dbReference type="EMBL" id="CP038799">
    <property type="protein sequence ID" value="QIV80773.1"/>
    <property type="molecule type" value="Genomic_DNA"/>
</dbReference>
<dbReference type="AlphaFoldDB" id="A0A6H0RZZ1"/>
<feature type="transmembrane region" description="Helical" evidence="1">
    <location>
        <begin position="39"/>
        <end position="59"/>
    </location>
</feature>
<evidence type="ECO:0000313" key="4">
    <source>
        <dbReference type="Proteomes" id="UP000501849"/>
    </source>
</evidence>
<evidence type="ECO:0000313" key="3">
    <source>
        <dbReference type="EMBL" id="QIV80773.1"/>
    </source>
</evidence>
<feature type="transmembrane region" description="Helical" evidence="1">
    <location>
        <begin position="65"/>
        <end position="89"/>
    </location>
</feature>
<gene>
    <name evidence="3" type="ORF">EXE63_07685</name>
</gene>
<dbReference type="InterPro" id="IPR050879">
    <property type="entry name" value="Acyltransferase_3"/>
</dbReference>
<dbReference type="GO" id="GO:0009103">
    <property type="term" value="P:lipopolysaccharide biosynthetic process"/>
    <property type="evidence" value="ECO:0007669"/>
    <property type="project" value="TreeGrafter"/>
</dbReference>
<reference evidence="3 4" key="1">
    <citation type="submission" date="2019-04" db="EMBL/GenBank/DDBJ databases">
        <title>Draft, Whole-Genome Sequence of the Anthracene-degrading Mycobacterium frederiksbergense LB501T, Isolated from a Polycyclic Aromatic Hydrocarbon (PAH)-Contaminated Soil.</title>
        <authorList>
            <person name="Augelletti F."/>
        </authorList>
    </citation>
    <scope>NUCLEOTIDE SEQUENCE [LARGE SCALE GENOMIC DNA]</scope>
    <source>
        <strain evidence="3 4">LB 501T</strain>
    </source>
</reference>
<keyword evidence="1" id="KW-0472">Membrane</keyword>
<dbReference type="GO" id="GO:0016747">
    <property type="term" value="F:acyltransferase activity, transferring groups other than amino-acyl groups"/>
    <property type="evidence" value="ECO:0007669"/>
    <property type="project" value="InterPro"/>
</dbReference>
<keyword evidence="1" id="KW-0812">Transmembrane</keyword>
<keyword evidence="1" id="KW-1133">Transmembrane helix</keyword>
<dbReference type="Pfam" id="PF01757">
    <property type="entry name" value="Acyl_transf_3"/>
    <property type="match status" value="1"/>
</dbReference>
<feature type="domain" description="Acyltransferase 3" evidence="2">
    <location>
        <begin position="34"/>
        <end position="411"/>
    </location>
</feature>
<feature type="transmembrane region" description="Helical" evidence="1">
    <location>
        <begin position="180"/>
        <end position="200"/>
    </location>
</feature>
<keyword evidence="4" id="KW-1185">Reference proteome</keyword>
<keyword evidence="3" id="KW-0808">Transferase</keyword>
<evidence type="ECO:0000256" key="1">
    <source>
        <dbReference type="SAM" id="Phobius"/>
    </source>
</evidence>
<evidence type="ECO:0000259" key="2">
    <source>
        <dbReference type="Pfam" id="PF01757"/>
    </source>
</evidence>